<dbReference type="InterPro" id="IPR050445">
    <property type="entry name" value="Bact_polysacc_biosynth/exp"/>
</dbReference>
<dbReference type="CDD" id="cd05387">
    <property type="entry name" value="BY-kinase"/>
    <property type="match status" value="1"/>
</dbReference>
<keyword evidence="5" id="KW-0472">Membrane</keyword>
<feature type="region of interest" description="Disordered" evidence="4">
    <location>
        <begin position="1"/>
        <end position="28"/>
    </location>
</feature>
<dbReference type="GO" id="GO:0005886">
    <property type="term" value="C:plasma membrane"/>
    <property type="evidence" value="ECO:0007669"/>
    <property type="project" value="TreeGrafter"/>
</dbReference>
<evidence type="ECO:0000256" key="4">
    <source>
        <dbReference type="SAM" id="MobiDB-lite"/>
    </source>
</evidence>
<dbReference type="PANTHER" id="PTHR32309">
    <property type="entry name" value="TYROSINE-PROTEIN KINASE"/>
    <property type="match status" value="1"/>
</dbReference>
<gene>
    <name evidence="6" type="ORF">EV666_12316</name>
</gene>
<dbReference type="Proteomes" id="UP000294881">
    <property type="component" value="Unassembled WGS sequence"/>
</dbReference>
<reference evidence="6 7" key="1">
    <citation type="submission" date="2019-03" db="EMBL/GenBank/DDBJ databases">
        <title>Genomic Encyclopedia of Type Strains, Phase IV (KMG-IV): sequencing the most valuable type-strain genomes for metagenomic binning, comparative biology and taxonomic classification.</title>
        <authorList>
            <person name="Goeker M."/>
        </authorList>
    </citation>
    <scope>NUCLEOTIDE SEQUENCE [LARGE SCALE GENOMIC DNA]</scope>
    <source>
        <strain evidence="6 7">DSM 22958</strain>
    </source>
</reference>
<dbReference type="OrthoDB" id="230260at2"/>
<protein>
    <submittedName>
        <fullName evidence="6">Uncharacterized protein involved in exopolysaccharide biosynthesis</fullName>
    </submittedName>
</protein>
<keyword evidence="3" id="KW-0175">Coiled coil</keyword>
<dbReference type="SUPFAM" id="SSF52540">
    <property type="entry name" value="P-loop containing nucleoside triphosphate hydrolases"/>
    <property type="match status" value="1"/>
</dbReference>
<dbReference type="InterPro" id="IPR027417">
    <property type="entry name" value="P-loop_NTPase"/>
</dbReference>
<keyword evidence="5" id="KW-1133">Transmembrane helix</keyword>
<keyword evidence="2" id="KW-0067">ATP-binding</keyword>
<evidence type="ECO:0000256" key="2">
    <source>
        <dbReference type="ARBA" id="ARBA00022840"/>
    </source>
</evidence>
<evidence type="ECO:0000256" key="5">
    <source>
        <dbReference type="SAM" id="Phobius"/>
    </source>
</evidence>
<dbReference type="InterPro" id="IPR005702">
    <property type="entry name" value="Wzc-like_C"/>
</dbReference>
<dbReference type="RefSeq" id="WP_132010612.1">
    <property type="nucleotide sequence ID" value="NZ_JBHUNN010000002.1"/>
</dbReference>
<keyword evidence="7" id="KW-1185">Reference proteome</keyword>
<dbReference type="EMBL" id="SLWL01000023">
    <property type="protein sequence ID" value="TCO08498.1"/>
    <property type="molecule type" value="Genomic_DNA"/>
</dbReference>
<proteinExistence type="predicted"/>
<dbReference type="Gene3D" id="3.40.50.300">
    <property type="entry name" value="P-loop containing nucleotide triphosphate hydrolases"/>
    <property type="match status" value="1"/>
</dbReference>
<dbReference type="GO" id="GO:0004713">
    <property type="term" value="F:protein tyrosine kinase activity"/>
    <property type="evidence" value="ECO:0007669"/>
    <property type="project" value="TreeGrafter"/>
</dbReference>
<keyword evidence="1" id="KW-0547">Nucleotide-binding</keyword>
<evidence type="ECO:0000313" key="7">
    <source>
        <dbReference type="Proteomes" id="UP000294881"/>
    </source>
</evidence>
<evidence type="ECO:0000256" key="1">
    <source>
        <dbReference type="ARBA" id="ARBA00022741"/>
    </source>
</evidence>
<evidence type="ECO:0000313" key="6">
    <source>
        <dbReference type="EMBL" id="TCO08498.1"/>
    </source>
</evidence>
<evidence type="ECO:0000256" key="3">
    <source>
        <dbReference type="SAM" id="Coils"/>
    </source>
</evidence>
<keyword evidence="5" id="KW-0812">Transmembrane</keyword>
<organism evidence="6 7">
    <name type="scientific">Camelimonas lactis</name>
    <dbReference type="NCBI Taxonomy" id="659006"/>
    <lineage>
        <taxon>Bacteria</taxon>
        <taxon>Pseudomonadati</taxon>
        <taxon>Pseudomonadota</taxon>
        <taxon>Alphaproteobacteria</taxon>
        <taxon>Hyphomicrobiales</taxon>
        <taxon>Chelatococcaceae</taxon>
        <taxon>Camelimonas</taxon>
    </lineage>
</organism>
<dbReference type="Pfam" id="PF09140">
    <property type="entry name" value="MipZ"/>
    <property type="match status" value="1"/>
</dbReference>
<name>A0A4R2GIZ3_9HYPH</name>
<sequence length="713" mass="75452">MTSRTQYSERLPPPSPEASPEDGTPATRGMNALLRHRAGAAAGAAFGLLAMAIALPFLPERWQAFADIELTPPRAGHDARIDDGAGLPDAAMENQGLMALSRPVLLRALASAPQLASSHGDPALALRDQLAVRRLPRTMVWRITAAAPTPAIAASRANAVANAWVAEHRQLKVDAAARLSASLEARLPALEQQLQASERAAALWRRQHGLVAGGDASGASLAEQQLADMNASLAQARAAAINARTRLERFSVATPGEDGENISPAVQGLRRQMTDLARRDADLATRYGPQYPERAAMRAQIGAVAREITAERARTIKTLRAEADITAARETALRRSLDATQTEAAPQGGASDAAIRLRELERRAAADRAAYEAALSRVRKFQDLAQIAEPEARIMSPAVADASERLASPLVLMLAGAGAGAIAAFAVALLREQMLDPCLCPDQVATDLGVARVAEAPMLGVDQRKARGHVMQPATVVALRPQSQFAESFRAIRMMLESTTARLALTANETLPEPGRGRIVLVTSGQPGDGKTTTAIGLALSLAEAGHRVVLVDADLRNAGLTRFFELRAHPGLADMLRAGAPFASASVRRANVAVVPAGAMAGGVRSPLSLVDVSAGPLLRRMALTFDHVVVDAPPMDVTEDASVLLRTADTAVLAVRWGRTPRCLARRMGARLAAQGKLGAVMLTRVNLARAPRYGAPAVHGRAARRRYFHG</sequence>
<feature type="coiled-coil region" evidence="3">
    <location>
        <begin position="173"/>
        <end position="239"/>
    </location>
</feature>
<comment type="caution">
    <text evidence="6">The sequence shown here is derived from an EMBL/GenBank/DDBJ whole genome shotgun (WGS) entry which is preliminary data.</text>
</comment>
<accession>A0A4R2GIZ3</accession>
<dbReference type="AlphaFoldDB" id="A0A4R2GIZ3"/>
<dbReference type="PANTHER" id="PTHR32309:SF13">
    <property type="entry name" value="FERRIC ENTEROBACTIN TRANSPORT PROTEIN FEPE"/>
    <property type="match status" value="1"/>
</dbReference>
<dbReference type="InterPro" id="IPR015223">
    <property type="entry name" value="MipZ"/>
</dbReference>
<feature type="transmembrane region" description="Helical" evidence="5">
    <location>
        <begin position="38"/>
        <end position="58"/>
    </location>
</feature>